<evidence type="ECO:0000313" key="4">
    <source>
        <dbReference type="EMBL" id="SUN08552.1"/>
    </source>
</evidence>
<dbReference type="EMBL" id="MSJL01000023">
    <property type="protein sequence ID" value="OLF49684.1"/>
    <property type="molecule type" value="Genomic_DNA"/>
</dbReference>
<comment type="similarity">
    <text evidence="1">In the N-terminal section; belongs to the LXG family.</text>
</comment>
<accession>A0A1Q8ED06</accession>
<evidence type="ECO:0000256" key="1">
    <source>
        <dbReference type="ARBA" id="ARBA00034117"/>
    </source>
</evidence>
<feature type="domain" description="LXG" evidence="2">
    <location>
        <begin position="1"/>
        <end position="238"/>
    </location>
</feature>
<dbReference type="PROSITE" id="PS51756">
    <property type="entry name" value="LXG"/>
    <property type="match status" value="1"/>
</dbReference>
<dbReference type="Proteomes" id="UP000255213">
    <property type="component" value="Unassembled WGS sequence"/>
</dbReference>
<sequence length="527" mass="57604">MGLRYSSTDSENLMQAMNNNIAIAKQIMDRLSSGCDHLISTVDSGELTGAAYTAGRELFAEVIVPSIKKLQTAVDDIQAELTSYQYADSVVSEYGILDLDQLKEQLNNRYQSLALVEEQLESNSQLLTQLQSFLTGNSDHLWEQIFLLKDLKRQLELGIRDLETRIQKLEWFHQDVSRYFLDSLVVLQLAIQGATALHQITVDANGHYNTTGISMAWFSSLKGQDIQTFDRGDDPKLSLINQNIRDLMLSDEAARFYRKELTALLEGKPASEWPLIIQAVNQALTFDHQGNIVSLVPINVGSNDGIIVLKNGTFDEELTKQGNEEKNSQLLEALGEQATQILSGVIQITAGSIGTILSAGLGATGGIALSLPTGGTATIPIASAAAAGISLSATFVASGTAALVDGLSEIALATKDLQLSFTQSYDHWQATKPTSKTFGKPVEGRINGRKAKIRVDAEPDSHSIHIQTGGGKRSPLKVDIPISEITDKNSIYRVLKDLHIPEVRNLGKGQLDELVKKIWNAYQWLKS</sequence>
<name>A0A1Q8ED06_STRAI</name>
<reference evidence="3" key="2">
    <citation type="submission" date="2016-12" db="EMBL/GenBank/DDBJ databases">
        <authorList>
            <person name="Song W.-J."/>
            <person name="Kurnit D.M."/>
        </authorList>
    </citation>
    <scope>NUCLEOTIDE SEQUENCE [LARGE SCALE GENOMIC DNA]</scope>
    <source>
        <strain evidence="3">ATCC 51725</strain>
    </source>
</reference>
<evidence type="ECO:0000313" key="5">
    <source>
        <dbReference type="Proteomes" id="UP000186437"/>
    </source>
</evidence>
<dbReference type="EMBL" id="UHEN01000001">
    <property type="protein sequence ID" value="SUN08552.1"/>
    <property type="molecule type" value="Genomic_DNA"/>
</dbReference>
<dbReference type="InterPro" id="IPR006829">
    <property type="entry name" value="LXG_dom"/>
</dbReference>
<keyword evidence="5" id="KW-1185">Reference proteome</keyword>
<organism evidence="3 5">
    <name type="scientific">Streptococcus acidominimus</name>
    <dbReference type="NCBI Taxonomy" id="1326"/>
    <lineage>
        <taxon>Bacteria</taxon>
        <taxon>Bacillati</taxon>
        <taxon>Bacillota</taxon>
        <taxon>Bacilli</taxon>
        <taxon>Lactobacillales</taxon>
        <taxon>Streptococcaceae</taxon>
        <taxon>Streptococcus</taxon>
    </lineage>
</organism>
<protein>
    <submittedName>
        <fullName evidence="4">Bacillus transposase protein</fullName>
    </submittedName>
</protein>
<dbReference type="OrthoDB" id="2234398at2"/>
<reference evidence="5" key="1">
    <citation type="submission" date="2016-12" db="EMBL/GenBank/DDBJ databases">
        <authorList>
            <person name="Gulvik C.A."/>
        </authorList>
    </citation>
    <scope>NUCLEOTIDE SEQUENCE [LARGE SCALE GENOMIC DNA]</scope>
    <source>
        <strain evidence="5">ATCC 51725</strain>
    </source>
</reference>
<gene>
    <name evidence="3" type="ORF">BU200_05980</name>
    <name evidence="4" type="ORF">NCTC12957_02151</name>
</gene>
<dbReference type="AlphaFoldDB" id="A0A1Q8ED06"/>
<evidence type="ECO:0000313" key="6">
    <source>
        <dbReference type="Proteomes" id="UP000255213"/>
    </source>
</evidence>
<reference evidence="4 6" key="3">
    <citation type="submission" date="2018-06" db="EMBL/GenBank/DDBJ databases">
        <authorList>
            <consortium name="Pathogen Informatics"/>
            <person name="Doyle S."/>
        </authorList>
    </citation>
    <scope>NUCLEOTIDE SEQUENCE [LARGE SCALE GENOMIC DNA]</scope>
    <source>
        <strain evidence="4 6">NCTC12957</strain>
    </source>
</reference>
<evidence type="ECO:0000259" key="2">
    <source>
        <dbReference type="PROSITE" id="PS51756"/>
    </source>
</evidence>
<evidence type="ECO:0000313" key="3">
    <source>
        <dbReference type="EMBL" id="OLF49684.1"/>
    </source>
</evidence>
<proteinExistence type="inferred from homology"/>
<dbReference type="Proteomes" id="UP000186437">
    <property type="component" value="Unassembled WGS sequence"/>
</dbReference>
<dbReference type="RefSeq" id="WP_075099308.1">
    <property type="nucleotide sequence ID" value="NZ_MSJL01000023.1"/>
</dbReference>